<feature type="transmembrane region" description="Helical" evidence="2">
    <location>
        <begin position="478"/>
        <end position="496"/>
    </location>
</feature>
<reference evidence="4 5" key="1">
    <citation type="journal article" date="2004" name="Science">
        <title>The genome of the diatom Thalassiosira pseudonana: ecology, evolution, and metabolism.</title>
        <authorList>
            <person name="Armbrust E.V."/>
            <person name="Berges J.A."/>
            <person name="Bowler C."/>
            <person name="Green B.R."/>
            <person name="Martinez D."/>
            <person name="Putnam N.H."/>
            <person name="Zhou S."/>
            <person name="Allen A.E."/>
            <person name="Apt K.E."/>
            <person name="Bechner M."/>
            <person name="Brzezinski M.A."/>
            <person name="Chaal B.K."/>
            <person name="Chiovitti A."/>
            <person name="Davis A.K."/>
            <person name="Demarest M.S."/>
            <person name="Detter J.C."/>
            <person name="Glavina T."/>
            <person name="Goodstein D."/>
            <person name="Hadi M.Z."/>
            <person name="Hellsten U."/>
            <person name="Hildebrand M."/>
            <person name="Jenkins B.D."/>
            <person name="Jurka J."/>
            <person name="Kapitonov V.V."/>
            <person name="Kroger N."/>
            <person name="Lau W.W."/>
            <person name="Lane T.W."/>
            <person name="Larimer F.W."/>
            <person name="Lippmeier J.C."/>
            <person name="Lucas S."/>
            <person name="Medina M."/>
            <person name="Montsant A."/>
            <person name="Obornik M."/>
            <person name="Parker M.S."/>
            <person name="Palenik B."/>
            <person name="Pazour G.J."/>
            <person name="Richardson P.M."/>
            <person name="Rynearson T.A."/>
            <person name="Saito M.A."/>
            <person name="Schwartz D.C."/>
            <person name="Thamatrakoln K."/>
            <person name="Valentin K."/>
            <person name="Vardi A."/>
            <person name="Wilkerson F.P."/>
            <person name="Rokhsar D.S."/>
        </authorList>
    </citation>
    <scope>NUCLEOTIDE SEQUENCE [LARGE SCALE GENOMIC DNA]</scope>
    <source>
        <strain evidence="4 5">CCMP1335</strain>
    </source>
</reference>
<dbReference type="AlphaFoldDB" id="B8C167"/>
<feature type="region of interest" description="Disordered" evidence="1">
    <location>
        <begin position="120"/>
        <end position="160"/>
    </location>
</feature>
<dbReference type="HOGENOM" id="CLU_424253_0_0_1"/>
<name>B8C167_THAPS</name>
<dbReference type="EMBL" id="CM000641">
    <property type="protein sequence ID" value="EED92727.1"/>
    <property type="molecule type" value="Genomic_DNA"/>
</dbReference>
<sequence length="646" mass="71255">MWTVEVPPPSLLLFLLQSSLAFKYESTHPYELIAPQTLCSSGVSVGILGPCPKTAKEVDAYDAIVMDEHGYVDVKISGVRFTNNEGRSLLIDGGDNDSDGGNVPEDVDAAEDRGVQAMDEAATLDKKPNVDNEVISESTKDPPIDKETSEKAKESTPSGAATKLDWPTTYHIQLYLVLLDKVDHPSASSKEQHHIAQVDAESGSILYTDFLTGNGMCCYEYALDNSGGVERNNLLKQCNFMDVRPAVPRNGHNQKASAPVALSTKSGAEDVVVSARFRPVTRGRHMVVISNCAAERDDDGNRVKPLTAHFNKAELKFVSKFGELPLSMMGIVPFYGFLLTLYAVLGLMWFRRSRGIVGCPRRGLRYKKDDGINSQSLAPMNAARPLLGLQRAIYFLVLLQLAFTFVAFAYYLHLNVTVVDIDVLYGGTMSALASFTPFSVLVALVHFVTFLSCQAVVMLATDGMWLIQNTIRPGTKKALCALGTAWACFLVSNRLLSRSARIAIMSSLGVIWVGFLLLNVRRSLRHLRSLVLGRSNETVVVVGGVLVAKRSMYRKMCAVVAIYPLIFVAGVVWNAQCQEDSWAWVGYVLVDVYAFIILFQASVAWLPRPLSAMEVVKYEPLDRAKTPSMIDDDAWEEEINYDFEME</sequence>
<keyword evidence="5" id="KW-1185">Reference proteome</keyword>
<dbReference type="PANTHER" id="PTHR21229">
    <property type="entry name" value="LUNG SEVEN TRANSMEMBRANE RECEPTOR"/>
    <property type="match status" value="1"/>
</dbReference>
<dbReference type="KEGG" id="tps:THAPSDRAFT_4192"/>
<feature type="transmembrane region" description="Helical" evidence="2">
    <location>
        <begin position="502"/>
        <end position="520"/>
    </location>
</feature>
<feature type="transmembrane region" description="Helical" evidence="2">
    <location>
        <begin position="326"/>
        <end position="350"/>
    </location>
</feature>
<keyword evidence="2" id="KW-0472">Membrane</keyword>
<proteinExistence type="predicted"/>
<protein>
    <recommendedName>
        <fullName evidence="6">Intimal thickness related receptor IRP domain-containing protein</fullName>
    </recommendedName>
</protein>
<feature type="transmembrane region" description="Helical" evidence="2">
    <location>
        <begin position="556"/>
        <end position="576"/>
    </location>
</feature>
<dbReference type="InterPro" id="IPR009637">
    <property type="entry name" value="GPR107/GPR108-like"/>
</dbReference>
<evidence type="ECO:0000256" key="1">
    <source>
        <dbReference type="SAM" id="MobiDB-lite"/>
    </source>
</evidence>
<organism evidence="4 5">
    <name type="scientific">Thalassiosira pseudonana</name>
    <name type="common">Marine diatom</name>
    <name type="synonym">Cyclotella nana</name>
    <dbReference type="NCBI Taxonomy" id="35128"/>
    <lineage>
        <taxon>Eukaryota</taxon>
        <taxon>Sar</taxon>
        <taxon>Stramenopiles</taxon>
        <taxon>Ochrophyta</taxon>
        <taxon>Bacillariophyta</taxon>
        <taxon>Coscinodiscophyceae</taxon>
        <taxon>Thalassiosirophycidae</taxon>
        <taxon>Thalassiosirales</taxon>
        <taxon>Thalassiosiraceae</taxon>
        <taxon>Thalassiosira</taxon>
    </lineage>
</organism>
<dbReference type="RefSeq" id="XP_002289190.1">
    <property type="nucleotide sequence ID" value="XM_002289154.1"/>
</dbReference>
<evidence type="ECO:0000256" key="2">
    <source>
        <dbReference type="SAM" id="Phobius"/>
    </source>
</evidence>
<reference evidence="4 5" key="2">
    <citation type="journal article" date="2008" name="Nature">
        <title>The Phaeodactylum genome reveals the evolutionary history of diatom genomes.</title>
        <authorList>
            <person name="Bowler C."/>
            <person name="Allen A.E."/>
            <person name="Badger J.H."/>
            <person name="Grimwood J."/>
            <person name="Jabbari K."/>
            <person name="Kuo A."/>
            <person name="Maheswari U."/>
            <person name="Martens C."/>
            <person name="Maumus F."/>
            <person name="Otillar R.P."/>
            <person name="Rayko E."/>
            <person name="Salamov A."/>
            <person name="Vandepoele K."/>
            <person name="Beszteri B."/>
            <person name="Gruber A."/>
            <person name="Heijde M."/>
            <person name="Katinka M."/>
            <person name="Mock T."/>
            <person name="Valentin K."/>
            <person name="Verret F."/>
            <person name="Berges J.A."/>
            <person name="Brownlee C."/>
            <person name="Cadoret J.P."/>
            <person name="Chiovitti A."/>
            <person name="Choi C.J."/>
            <person name="Coesel S."/>
            <person name="De Martino A."/>
            <person name="Detter J.C."/>
            <person name="Durkin C."/>
            <person name="Falciatore A."/>
            <person name="Fournet J."/>
            <person name="Haruta M."/>
            <person name="Huysman M.J."/>
            <person name="Jenkins B.D."/>
            <person name="Jiroutova K."/>
            <person name="Jorgensen R.E."/>
            <person name="Joubert Y."/>
            <person name="Kaplan A."/>
            <person name="Kroger N."/>
            <person name="Kroth P.G."/>
            <person name="La Roche J."/>
            <person name="Lindquist E."/>
            <person name="Lommer M."/>
            <person name="Martin-Jezequel V."/>
            <person name="Lopez P.J."/>
            <person name="Lucas S."/>
            <person name="Mangogna M."/>
            <person name="McGinnis K."/>
            <person name="Medlin L.K."/>
            <person name="Montsant A."/>
            <person name="Oudot-Le Secq M.P."/>
            <person name="Napoli C."/>
            <person name="Obornik M."/>
            <person name="Parker M.S."/>
            <person name="Petit J.L."/>
            <person name="Porcel B.M."/>
            <person name="Poulsen N."/>
            <person name="Robison M."/>
            <person name="Rychlewski L."/>
            <person name="Rynearson T.A."/>
            <person name="Schmutz J."/>
            <person name="Shapiro H."/>
            <person name="Siaut M."/>
            <person name="Stanley M."/>
            <person name="Sussman M.R."/>
            <person name="Taylor A.R."/>
            <person name="Vardi A."/>
            <person name="von Dassow P."/>
            <person name="Vyverman W."/>
            <person name="Willis A."/>
            <person name="Wyrwicz L.S."/>
            <person name="Rokhsar D.S."/>
            <person name="Weissenbach J."/>
            <person name="Armbrust E.V."/>
            <person name="Green B.R."/>
            <person name="Van de Peer Y."/>
            <person name="Grigoriev I.V."/>
        </authorList>
    </citation>
    <scope>NUCLEOTIDE SEQUENCE [LARGE SCALE GENOMIC DNA]</scope>
    <source>
        <strain evidence="4 5">CCMP1335</strain>
    </source>
</reference>
<dbReference type="PaxDb" id="35128-Thaps4192"/>
<evidence type="ECO:0008006" key="6">
    <source>
        <dbReference type="Google" id="ProtNLM"/>
    </source>
</evidence>
<keyword evidence="2" id="KW-0812">Transmembrane</keyword>
<gene>
    <name evidence="4" type="ORF">THAPSDRAFT_4192</name>
</gene>
<dbReference type="GeneID" id="7442089"/>
<feature type="transmembrane region" description="Helical" evidence="2">
    <location>
        <begin position="582"/>
        <end position="606"/>
    </location>
</feature>
<dbReference type="PANTHER" id="PTHR21229:SF78">
    <property type="entry name" value="INTIMAL THICKNESS RELATED RECEPTOR IRP DOMAIN-CONTAINING PROTEIN"/>
    <property type="match status" value="1"/>
</dbReference>
<feature type="compositionally biased region" description="Basic and acidic residues" evidence="1">
    <location>
        <begin position="138"/>
        <end position="154"/>
    </location>
</feature>
<accession>B8C167</accession>
<feature type="chain" id="PRO_5002866153" description="Intimal thickness related receptor IRP domain-containing protein" evidence="3">
    <location>
        <begin position="22"/>
        <end position="646"/>
    </location>
</feature>
<keyword evidence="3" id="KW-0732">Signal</keyword>
<feature type="transmembrane region" description="Helical" evidence="2">
    <location>
        <begin position="432"/>
        <end position="457"/>
    </location>
</feature>
<feature type="transmembrane region" description="Helical" evidence="2">
    <location>
        <begin position="392"/>
        <end position="412"/>
    </location>
</feature>
<keyword evidence="2" id="KW-1133">Transmembrane helix</keyword>
<dbReference type="GO" id="GO:0005794">
    <property type="term" value="C:Golgi apparatus"/>
    <property type="evidence" value="ECO:0000318"/>
    <property type="project" value="GO_Central"/>
</dbReference>
<dbReference type="GO" id="GO:0016020">
    <property type="term" value="C:membrane"/>
    <property type="evidence" value="ECO:0000318"/>
    <property type="project" value="GO_Central"/>
</dbReference>
<evidence type="ECO:0000313" key="4">
    <source>
        <dbReference type="EMBL" id="EED92727.1"/>
    </source>
</evidence>
<evidence type="ECO:0000313" key="5">
    <source>
        <dbReference type="Proteomes" id="UP000001449"/>
    </source>
</evidence>
<dbReference type="Proteomes" id="UP000001449">
    <property type="component" value="Chromosome 4"/>
</dbReference>
<dbReference type="InParanoid" id="B8C167"/>
<feature type="signal peptide" evidence="3">
    <location>
        <begin position="1"/>
        <end position="21"/>
    </location>
</feature>
<evidence type="ECO:0000256" key="3">
    <source>
        <dbReference type="SAM" id="SignalP"/>
    </source>
</evidence>